<dbReference type="Gene3D" id="3.90.1030.10">
    <property type="entry name" value="Ribosomal protein L17"/>
    <property type="match status" value="1"/>
</dbReference>
<comment type="caution">
    <text evidence="6">The sequence shown here is derived from an EMBL/GenBank/DDBJ whole genome shotgun (WGS) entry which is preliminary data.</text>
</comment>
<comment type="subunit">
    <text evidence="4">Part of the 50S ribosomal subunit. Contacts protein L32.</text>
</comment>
<dbReference type="InterPro" id="IPR047859">
    <property type="entry name" value="Ribosomal_bL17_CS"/>
</dbReference>
<keyword evidence="3 4" id="KW-0687">Ribonucleoprotein</keyword>
<dbReference type="PROSITE" id="PS01167">
    <property type="entry name" value="RIBOSOMAL_L17"/>
    <property type="match status" value="1"/>
</dbReference>
<dbReference type="Pfam" id="PF01196">
    <property type="entry name" value="Ribosomal_L17"/>
    <property type="match status" value="1"/>
</dbReference>
<dbReference type="NCBIfam" id="TIGR00059">
    <property type="entry name" value="L17"/>
    <property type="match status" value="1"/>
</dbReference>
<evidence type="ECO:0000256" key="4">
    <source>
        <dbReference type="HAMAP-Rule" id="MF_01368"/>
    </source>
</evidence>
<sequence>MAYRKLNRTSGNRKALFRSMVTDLFIYERIQTTEAKAKELRGVAEKLITLAKRGDLHARRQVASFVMPELANAETNQDVVQKLFSEIAPRFAERQGGYTRILKVGPRRGDGAPMVFLELVE</sequence>
<dbReference type="PANTHER" id="PTHR14413">
    <property type="entry name" value="RIBOSOMAL PROTEIN L17"/>
    <property type="match status" value="1"/>
</dbReference>
<evidence type="ECO:0000313" key="6">
    <source>
        <dbReference type="EMBL" id="MBL0389378.1"/>
    </source>
</evidence>
<keyword evidence="2 4" id="KW-0689">Ribosomal protein</keyword>
<name>A0ABS1JGH2_9BACL</name>
<dbReference type="EMBL" id="JAEQNB010000011">
    <property type="protein sequence ID" value="MBL0389378.1"/>
    <property type="molecule type" value="Genomic_DNA"/>
</dbReference>
<gene>
    <name evidence="4 6" type="primary">rplQ</name>
    <name evidence="6" type="ORF">JJB07_22565</name>
</gene>
<evidence type="ECO:0000256" key="1">
    <source>
        <dbReference type="ARBA" id="ARBA00008777"/>
    </source>
</evidence>
<accession>A0ABS1JGH2</accession>
<proteinExistence type="inferred from homology"/>
<protein>
    <recommendedName>
        <fullName evidence="4">Large ribosomal subunit protein bL17</fullName>
    </recommendedName>
</protein>
<dbReference type="Proteomes" id="UP000602284">
    <property type="component" value="Unassembled WGS sequence"/>
</dbReference>
<evidence type="ECO:0000256" key="5">
    <source>
        <dbReference type="RuleBase" id="RU000660"/>
    </source>
</evidence>
<evidence type="ECO:0000313" key="7">
    <source>
        <dbReference type="Proteomes" id="UP000602284"/>
    </source>
</evidence>
<reference evidence="6 7" key="1">
    <citation type="submission" date="2021-01" db="EMBL/GenBank/DDBJ databases">
        <title>Tumebacillus sp. strain ITR2 16S ribosomal RNA gene Genome sequencing and assembly.</title>
        <authorList>
            <person name="Kang M."/>
        </authorList>
    </citation>
    <scope>NUCLEOTIDE SEQUENCE [LARGE SCALE GENOMIC DNA]</scope>
    <source>
        <strain evidence="6 7">ITR2</strain>
    </source>
</reference>
<dbReference type="SUPFAM" id="SSF64263">
    <property type="entry name" value="Prokaryotic ribosomal protein L17"/>
    <property type="match status" value="1"/>
</dbReference>
<dbReference type="RefSeq" id="WP_201638379.1">
    <property type="nucleotide sequence ID" value="NZ_JAEQNB010000011.1"/>
</dbReference>
<dbReference type="InterPro" id="IPR036373">
    <property type="entry name" value="Ribosomal_bL17_sf"/>
</dbReference>
<dbReference type="PANTHER" id="PTHR14413:SF16">
    <property type="entry name" value="LARGE RIBOSOMAL SUBUNIT PROTEIN BL17M"/>
    <property type="match status" value="1"/>
</dbReference>
<evidence type="ECO:0000256" key="2">
    <source>
        <dbReference type="ARBA" id="ARBA00022980"/>
    </source>
</evidence>
<dbReference type="HAMAP" id="MF_01368">
    <property type="entry name" value="Ribosomal_bL17"/>
    <property type="match status" value="1"/>
</dbReference>
<evidence type="ECO:0000256" key="3">
    <source>
        <dbReference type="ARBA" id="ARBA00023274"/>
    </source>
</evidence>
<comment type="similarity">
    <text evidence="1 4 5">Belongs to the bacterial ribosomal protein bL17 family.</text>
</comment>
<dbReference type="GO" id="GO:0005840">
    <property type="term" value="C:ribosome"/>
    <property type="evidence" value="ECO:0007669"/>
    <property type="project" value="UniProtKB-KW"/>
</dbReference>
<keyword evidence="7" id="KW-1185">Reference proteome</keyword>
<dbReference type="InterPro" id="IPR000456">
    <property type="entry name" value="Ribosomal_bL17"/>
</dbReference>
<organism evidence="6 7">
    <name type="scientific">Tumebacillus amylolyticus</name>
    <dbReference type="NCBI Taxonomy" id="2801339"/>
    <lineage>
        <taxon>Bacteria</taxon>
        <taxon>Bacillati</taxon>
        <taxon>Bacillota</taxon>
        <taxon>Bacilli</taxon>
        <taxon>Bacillales</taxon>
        <taxon>Alicyclobacillaceae</taxon>
        <taxon>Tumebacillus</taxon>
    </lineage>
</organism>